<name>A0A087UPS4_STEMI</name>
<dbReference type="EMBL" id="KK120919">
    <property type="protein sequence ID" value="KFM79363.1"/>
    <property type="molecule type" value="Genomic_DNA"/>
</dbReference>
<reference evidence="2 3" key="1">
    <citation type="submission" date="2013-11" db="EMBL/GenBank/DDBJ databases">
        <title>Genome sequencing of Stegodyphus mimosarum.</title>
        <authorList>
            <person name="Bechsgaard J."/>
        </authorList>
    </citation>
    <scope>NUCLEOTIDE SEQUENCE [LARGE SCALE GENOMIC DNA]</scope>
</reference>
<accession>A0A087UPS4</accession>
<proteinExistence type="predicted"/>
<keyword evidence="3" id="KW-1185">Reference proteome</keyword>
<evidence type="ECO:0000313" key="2">
    <source>
        <dbReference type="EMBL" id="KFM79363.1"/>
    </source>
</evidence>
<keyword evidence="1" id="KW-1133">Transmembrane helix</keyword>
<dbReference type="Gene3D" id="1.10.287.770">
    <property type="entry name" value="YojJ-like"/>
    <property type="match status" value="1"/>
</dbReference>
<evidence type="ECO:0000256" key="1">
    <source>
        <dbReference type="SAM" id="Phobius"/>
    </source>
</evidence>
<dbReference type="OrthoDB" id="6538044at2759"/>
<keyword evidence="1" id="KW-0812">Transmembrane</keyword>
<sequence length="70" mass="8273">METTVYEYSPKFQNIETFSYLGGYVGMWLGISLVAVFDFLETLVVIMKYPCKRYARFKAKKTQIENMRRA</sequence>
<protein>
    <submittedName>
        <fullName evidence="2">Uncharacterized protein</fullName>
    </submittedName>
</protein>
<keyword evidence="1" id="KW-0472">Membrane</keyword>
<feature type="transmembrane region" description="Helical" evidence="1">
    <location>
        <begin position="20"/>
        <end position="46"/>
    </location>
</feature>
<dbReference type="AlphaFoldDB" id="A0A087UPS4"/>
<dbReference type="Proteomes" id="UP000054359">
    <property type="component" value="Unassembled WGS sequence"/>
</dbReference>
<evidence type="ECO:0000313" key="3">
    <source>
        <dbReference type="Proteomes" id="UP000054359"/>
    </source>
</evidence>
<feature type="non-terminal residue" evidence="2">
    <location>
        <position position="70"/>
    </location>
</feature>
<gene>
    <name evidence="2" type="ORF">X975_09995</name>
</gene>
<organism evidence="2 3">
    <name type="scientific">Stegodyphus mimosarum</name>
    <name type="common">African social velvet spider</name>
    <dbReference type="NCBI Taxonomy" id="407821"/>
    <lineage>
        <taxon>Eukaryota</taxon>
        <taxon>Metazoa</taxon>
        <taxon>Ecdysozoa</taxon>
        <taxon>Arthropoda</taxon>
        <taxon>Chelicerata</taxon>
        <taxon>Arachnida</taxon>
        <taxon>Araneae</taxon>
        <taxon>Araneomorphae</taxon>
        <taxon>Entelegynae</taxon>
        <taxon>Eresoidea</taxon>
        <taxon>Eresidae</taxon>
        <taxon>Stegodyphus</taxon>
    </lineage>
</organism>